<dbReference type="EC" id="3.1.-.-" evidence="2"/>
<dbReference type="Gene3D" id="3.40.50.1110">
    <property type="entry name" value="SGNH hydrolase"/>
    <property type="match status" value="1"/>
</dbReference>
<gene>
    <name evidence="2" type="ORF">WB403_08025</name>
</gene>
<dbReference type="GO" id="GO:0016787">
    <property type="term" value="F:hydrolase activity"/>
    <property type="evidence" value="ECO:0007669"/>
    <property type="project" value="UniProtKB-KW"/>
</dbReference>
<feature type="domain" description="SGNH hydrolase-type esterase" evidence="1">
    <location>
        <begin position="59"/>
        <end position="234"/>
    </location>
</feature>
<dbReference type="EMBL" id="JBBAYM010000004">
    <property type="protein sequence ID" value="MEI5609109.1"/>
    <property type="molecule type" value="Genomic_DNA"/>
</dbReference>
<accession>A0ABU8G7Q0</accession>
<evidence type="ECO:0000259" key="1">
    <source>
        <dbReference type="Pfam" id="PF13472"/>
    </source>
</evidence>
<dbReference type="InterPro" id="IPR051532">
    <property type="entry name" value="Ester_Hydrolysis_Enzymes"/>
</dbReference>
<dbReference type="SUPFAM" id="SSF52266">
    <property type="entry name" value="SGNH hydrolase"/>
    <property type="match status" value="1"/>
</dbReference>
<protein>
    <submittedName>
        <fullName evidence="2">SGNH/GDSL hydrolase family protein</fullName>
        <ecNumber evidence="2">3.1.-.-</ecNumber>
    </submittedName>
</protein>
<keyword evidence="2" id="KW-0378">Hydrolase</keyword>
<comment type="caution">
    <text evidence="2">The sequence shown here is derived from an EMBL/GenBank/DDBJ whole genome shotgun (WGS) entry which is preliminary data.</text>
</comment>
<sequence length="257" mass="27600">MGTDTGTDTEAGVPADVAADTAADTAAVELTEGDDPHVLSPAAGAELLRGAPWSRLVIVGDSVAQGISEPRPGYRSEPWSTLVVEALRQVRPELVHLNLGQRDLLTAQVRESQLQPALDFKPDLVIALCGGNDGLRKVFDPAAAERELEALFAPLRETGGTMVTSGFFDIIGNPHFDARYRDLARERLAALSRITRSVAERLDAVYVDMQTHPTGREESVWSSDGIHLNARGQAVLGTEIIRALAARLAEGDTESDR</sequence>
<dbReference type="InterPro" id="IPR013830">
    <property type="entry name" value="SGNH_hydro"/>
</dbReference>
<reference evidence="2 3" key="1">
    <citation type="submission" date="2024-03" db="EMBL/GenBank/DDBJ databases">
        <title>First Report of Pectobacterium brasiliscabiei causing potato scab in china.</title>
        <authorList>
            <person name="Handique U."/>
        </authorList>
    </citation>
    <scope>NUCLEOTIDE SEQUENCE [LARGE SCALE GENOMIC DNA]</scope>
    <source>
        <strain evidence="2 3">ZRIMU1503</strain>
    </source>
</reference>
<dbReference type="RefSeq" id="WP_336539437.1">
    <property type="nucleotide sequence ID" value="NZ_JBBAYL010000015.1"/>
</dbReference>
<name>A0ABU8G7Q0_9ACTN</name>
<dbReference type="Proteomes" id="UP001365781">
    <property type="component" value="Unassembled WGS sequence"/>
</dbReference>
<keyword evidence="3" id="KW-1185">Reference proteome</keyword>
<proteinExistence type="predicted"/>
<evidence type="ECO:0000313" key="3">
    <source>
        <dbReference type="Proteomes" id="UP001365781"/>
    </source>
</evidence>
<dbReference type="InterPro" id="IPR036514">
    <property type="entry name" value="SGNH_hydro_sf"/>
</dbReference>
<dbReference type="PANTHER" id="PTHR30383">
    <property type="entry name" value="THIOESTERASE 1/PROTEASE 1/LYSOPHOSPHOLIPASE L1"/>
    <property type="match status" value="1"/>
</dbReference>
<dbReference type="Pfam" id="PF13472">
    <property type="entry name" value="Lipase_GDSL_2"/>
    <property type="match status" value="1"/>
</dbReference>
<dbReference type="CDD" id="cd01832">
    <property type="entry name" value="SGNH_hydrolase_like_1"/>
    <property type="match status" value="1"/>
</dbReference>
<evidence type="ECO:0000313" key="2">
    <source>
        <dbReference type="EMBL" id="MEI5609109.1"/>
    </source>
</evidence>
<organism evidence="2 3">
    <name type="scientific">Streptomyces brasiliscabiei</name>
    <dbReference type="NCBI Taxonomy" id="2736302"/>
    <lineage>
        <taxon>Bacteria</taxon>
        <taxon>Bacillati</taxon>
        <taxon>Actinomycetota</taxon>
        <taxon>Actinomycetes</taxon>
        <taxon>Kitasatosporales</taxon>
        <taxon>Streptomycetaceae</taxon>
        <taxon>Streptomyces</taxon>
    </lineage>
</organism>